<comment type="caution">
    <text evidence="1">The sequence shown here is derived from an EMBL/GenBank/DDBJ whole genome shotgun (WGS) entry which is preliminary data.</text>
</comment>
<reference evidence="1 2" key="1">
    <citation type="submission" date="2016-11" db="EMBL/GenBank/DDBJ databases">
        <title>Paenibacillus species isolates.</title>
        <authorList>
            <person name="Beno S.M."/>
        </authorList>
    </citation>
    <scope>NUCLEOTIDE SEQUENCE [LARGE SCALE GENOMIC DNA]</scope>
    <source>
        <strain evidence="1 2">FSL H7-0433</strain>
    </source>
</reference>
<dbReference type="Proteomes" id="UP000187158">
    <property type="component" value="Unassembled WGS sequence"/>
</dbReference>
<gene>
    <name evidence="1" type="ORF">BSO21_10415</name>
</gene>
<protein>
    <recommendedName>
        <fullName evidence="3">CBM-cenC domain-containing protein</fullName>
    </recommendedName>
</protein>
<evidence type="ECO:0008006" key="3">
    <source>
        <dbReference type="Google" id="ProtNLM"/>
    </source>
</evidence>
<evidence type="ECO:0000313" key="2">
    <source>
        <dbReference type="Proteomes" id="UP000187158"/>
    </source>
</evidence>
<sequence>MSFNRRTITKELDMANLNKHNDNYADIETTLDAHDVAVGDFNAHIANGNLHTTLAEKTKLAGITTGAGGAGSATDTVIGNRTIADTTAPTGDTGTITTLLGWLSNMIKAITGKSSWRTAPATTLEAANTHMNNSDLHTNVAEHTKLAGIQAGAEVNQKAFSQVNNIPAGDKSDTLTVTGGTGITVTNNPATKTMIVTATGTATPGAHASSHLTGGSDPIPVATTTAPGLMSADDRKRMDTEATTAVILSAGQQILNATKNARLQGLKVRGRTLIDLLGGAGSGESLTGWSLAGSTLPAISTAQKKSGASSFKMASGSTGGSYMTRDFSVQIDKPLQYVFGVWVFIESYTAGAPTIALYDMGTNTIRYSTSPNTSIVGSWQFVPLKLPVNNSLVGNGLRIVVGYGSAGASTVYYDELRLYAVSATDYAAIGTTITGAAIDALLPYVPPGINGVDGLWVRRYGRNLLPSVPDSLHANAKMNGPYDMTLTAQGIYNTSYIDFPVIPGQKYTFSMDTVDAGAYADGGFFGSDGQNIMQAFLPMSGGSVTTDPAPANAIKIRVYLSNEINGVYRFKNWKLELGSTATPFQPREDSPISFGGVELHANPTDGNEPDIMREVNGRYEVTRLWRKSNLVGDWSWLFDTNYTGYKRVRVILPTSSGINASERVTKYNGYPLYPSAGVYSAADQSTLYNGVLYITIAITDSGWGDSYTPTSDEIKAYFNGWRMYNGASGVATNPYNGTAGQTKGWVEILSAGNPVGVLPTTIPSGWTPYQLLYRLATPTTETVQEDGALSLLEGDNFIEVGSGYISREPARPKKNALSDVYYIGLNDAGNGGDSSLKKRASEIKQVFKNGLPDFWNIDKLADGTFYAWTDNYDTAASYSVSYIKLDKSPVPSVSGAYAATEKMQIHDLTDAVTEISSTVSVLAAKKAEKDAGPWITPSAVLSGFTAFDLAYRVNKGFIEFRGYVYYNITDVPAGTKIFNLPTQFRPVRITRMLTSSWTSKVDPTSSAVSVGVNGDITTEVNVKQNIIFDGLRFPLD</sequence>
<evidence type="ECO:0000313" key="1">
    <source>
        <dbReference type="EMBL" id="OMD34824.1"/>
    </source>
</evidence>
<proteinExistence type="predicted"/>
<name>A0ABX3GQJ0_9BACL</name>
<dbReference type="Gene3D" id="2.60.120.260">
    <property type="entry name" value="Galactose-binding domain-like"/>
    <property type="match status" value="1"/>
</dbReference>
<dbReference type="RefSeq" id="WP_076218611.1">
    <property type="nucleotide sequence ID" value="NZ_MPVP01000047.1"/>
</dbReference>
<keyword evidence="2" id="KW-1185">Reference proteome</keyword>
<dbReference type="EMBL" id="MPVP01000047">
    <property type="protein sequence ID" value="OMD34824.1"/>
    <property type="molecule type" value="Genomic_DNA"/>
</dbReference>
<organism evidence="1 2">
    <name type="scientific">Paenibacillus odorifer</name>
    <dbReference type="NCBI Taxonomy" id="189426"/>
    <lineage>
        <taxon>Bacteria</taxon>
        <taxon>Bacillati</taxon>
        <taxon>Bacillota</taxon>
        <taxon>Bacilli</taxon>
        <taxon>Bacillales</taxon>
        <taxon>Paenibacillaceae</taxon>
        <taxon>Paenibacillus</taxon>
    </lineage>
</organism>
<accession>A0ABX3GQJ0</accession>